<comment type="caution">
    <text evidence="5">The sequence shown here is derived from an EMBL/GenBank/DDBJ whole genome shotgun (WGS) entry which is preliminary data.</text>
</comment>
<dbReference type="PROSITE" id="PS51684">
    <property type="entry name" value="SAM_MT_TRM5_TYW2"/>
    <property type="match status" value="1"/>
</dbReference>
<dbReference type="GO" id="GO:0008175">
    <property type="term" value="F:tRNA methyltransferase activity"/>
    <property type="evidence" value="ECO:0007669"/>
    <property type="project" value="TreeGrafter"/>
</dbReference>
<organism evidence="5">
    <name type="scientific">marine sediment metagenome</name>
    <dbReference type="NCBI Taxonomy" id="412755"/>
    <lineage>
        <taxon>unclassified sequences</taxon>
        <taxon>metagenomes</taxon>
        <taxon>ecological metagenomes</taxon>
    </lineage>
</organism>
<evidence type="ECO:0000256" key="3">
    <source>
        <dbReference type="ARBA" id="ARBA00022694"/>
    </source>
</evidence>
<dbReference type="InterPro" id="IPR029063">
    <property type="entry name" value="SAM-dependent_MTases_sf"/>
</dbReference>
<name>A0A0F9SFD9_9ZZZZ</name>
<dbReference type="Pfam" id="PF02475">
    <property type="entry name" value="TRM5-TYW2_MTfase"/>
    <property type="match status" value="1"/>
</dbReference>
<dbReference type="SUPFAM" id="SSF53335">
    <property type="entry name" value="S-adenosyl-L-methionine-dependent methyltransferases"/>
    <property type="match status" value="1"/>
</dbReference>
<keyword evidence="3" id="KW-0819">tRNA processing</keyword>
<evidence type="ECO:0000256" key="2">
    <source>
        <dbReference type="ARBA" id="ARBA00022691"/>
    </source>
</evidence>
<dbReference type="Gene3D" id="3.40.50.150">
    <property type="entry name" value="Vaccinia Virus protein VP39"/>
    <property type="match status" value="1"/>
</dbReference>
<sequence>MGFKDKLKQELKGKLTEEELSLLPRGFQTLGNVIILKLKPKLINMKKIISEVCLTMFPKINSVFINLGKIAGTFREPEKIEFVTGENIPIVKHKEHGITYKFDITKIMFSKGNLKERKFITTLVKREETIVDMFAGIGYFSLPIGKHSQPEKIYSIEFNAVSYKYLVENIKINHLEQKIIPIKGDCKEEVLKLSKFGIRADRVIMGVFPAPKNFIKEALSLTKDVGTFFHYEGIAEKEKYISLFKDFAEIAEKNKYKCELESYRFVKSYGPNLYHIVLDILVKKM</sequence>
<keyword evidence="2" id="KW-0949">S-adenosyl-L-methionine</keyword>
<evidence type="ECO:0000259" key="4">
    <source>
        <dbReference type="PROSITE" id="PS51684"/>
    </source>
</evidence>
<protein>
    <recommendedName>
        <fullName evidence="4">SAM-dependent methyltransferase TRM5/TYW2-type domain-containing protein</fullName>
    </recommendedName>
</protein>
<dbReference type="PANTHER" id="PTHR23245:SF31">
    <property type="entry name" value="TRNA WYBUTOSINE-SYNTHESIZING PROTEIN 3 HOMOLOG"/>
    <property type="match status" value="1"/>
</dbReference>
<dbReference type="InterPro" id="IPR030382">
    <property type="entry name" value="MeTrfase_TRM5/TYW2"/>
</dbReference>
<dbReference type="GO" id="GO:0005737">
    <property type="term" value="C:cytoplasm"/>
    <property type="evidence" value="ECO:0007669"/>
    <property type="project" value="TreeGrafter"/>
</dbReference>
<gene>
    <name evidence="5" type="ORF">LCGC14_0857710</name>
</gene>
<dbReference type="AlphaFoldDB" id="A0A0F9SFD9"/>
<dbReference type="InterPro" id="IPR056744">
    <property type="entry name" value="TRM5/TYW2-like_N"/>
</dbReference>
<dbReference type="EMBL" id="LAZR01002588">
    <property type="protein sequence ID" value="KKN28103.1"/>
    <property type="molecule type" value="Genomic_DNA"/>
</dbReference>
<dbReference type="GO" id="GO:0031591">
    <property type="term" value="P:wybutosine biosynthetic process"/>
    <property type="evidence" value="ECO:0007669"/>
    <property type="project" value="TreeGrafter"/>
</dbReference>
<accession>A0A0F9SFD9</accession>
<reference evidence="5" key="1">
    <citation type="journal article" date="2015" name="Nature">
        <title>Complex archaea that bridge the gap between prokaryotes and eukaryotes.</title>
        <authorList>
            <person name="Spang A."/>
            <person name="Saw J.H."/>
            <person name="Jorgensen S.L."/>
            <person name="Zaremba-Niedzwiedzka K."/>
            <person name="Martijn J."/>
            <person name="Lind A.E."/>
            <person name="van Eijk R."/>
            <person name="Schleper C."/>
            <person name="Guy L."/>
            <person name="Ettema T.J."/>
        </authorList>
    </citation>
    <scope>NUCLEOTIDE SEQUENCE</scope>
</reference>
<evidence type="ECO:0000256" key="1">
    <source>
        <dbReference type="ARBA" id="ARBA00022679"/>
    </source>
</evidence>
<evidence type="ECO:0000313" key="5">
    <source>
        <dbReference type="EMBL" id="KKN28103.1"/>
    </source>
</evidence>
<proteinExistence type="predicted"/>
<dbReference type="CDD" id="cd02440">
    <property type="entry name" value="AdoMet_MTases"/>
    <property type="match status" value="1"/>
</dbReference>
<feature type="domain" description="SAM-dependent methyltransferase TRM5/TYW2-type" evidence="4">
    <location>
        <begin position="27"/>
        <end position="284"/>
    </location>
</feature>
<dbReference type="GO" id="GO:0030488">
    <property type="term" value="P:tRNA methylation"/>
    <property type="evidence" value="ECO:0007669"/>
    <property type="project" value="TreeGrafter"/>
</dbReference>
<dbReference type="InterPro" id="IPR056743">
    <property type="entry name" value="TRM5-TYW2-like_MTfase"/>
</dbReference>
<dbReference type="Gene3D" id="3.30.300.110">
    <property type="entry name" value="Met-10+ protein-like domains"/>
    <property type="match status" value="1"/>
</dbReference>
<keyword evidence="1" id="KW-0808">Transferase</keyword>
<dbReference type="Pfam" id="PF25133">
    <property type="entry name" value="TYW2_N_2"/>
    <property type="match status" value="1"/>
</dbReference>
<dbReference type="PANTHER" id="PTHR23245">
    <property type="entry name" value="TRNA METHYLTRANSFERASE"/>
    <property type="match status" value="1"/>
</dbReference>